<keyword evidence="8" id="KW-1003">Cell membrane</keyword>
<dbReference type="EC" id="2.7.7.41" evidence="6 18"/>
<keyword evidence="16" id="KW-0594">Phospholipid biosynthesis</keyword>
<feature type="transmembrane region" description="Helical" evidence="20">
    <location>
        <begin position="252"/>
        <end position="271"/>
    </location>
</feature>
<keyword evidence="9" id="KW-0444">Lipid biosynthesis</keyword>
<feature type="region of interest" description="Disordered" evidence="19">
    <location>
        <begin position="1"/>
        <end position="21"/>
    </location>
</feature>
<comment type="catalytic activity">
    <reaction evidence="1 18">
        <text>a 1,2-diacyl-sn-glycero-3-phosphate + CTP + H(+) = a CDP-1,2-diacyl-sn-glycerol + diphosphate</text>
        <dbReference type="Rhea" id="RHEA:16229"/>
        <dbReference type="ChEBI" id="CHEBI:15378"/>
        <dbReference type="ChEBI" id="CHEBI:33019"/>
        <dbReference type="ChEBI" id="CHEBI:37563"/>
        <dbReference type="ChEBI" id="CHEBI:58332"/>
        <dbReference type="ChEBI" id="CHEBI:58608"/>
        <dbReference type="EC" id="2.7.7.41"/>
    </reaction>
</comment>
<proteinExistence type="inferred from homology"/>
<evidence type="ECO:0000256" key="16">
    <source>
        <dbReference type="ARBA" id="ARBA00023209"/>
    </source>
</evidence>
<evidence type="ECO:0000256" key="13">
    <source>
        <dbReference type="ARBA" id="ARBA00022989"/>
    </source>
</evidence>
<comment type="caution">
    <text evidence="21">The sequence shown here is derived from an EMBL/GenBank/DDBJ whole genome shotgun (WGS) entry which is preliminary data.</text>
</comment>
<dbReference type="Pfam" id="PF01148">
    <property type="entry name" value="CTP_transf_1"/>
    <property type="match status" value="1"/>
</dbReference>
<comment type="pathway">
    <text evidence="3 18">Phospholipid metabolism; CDP-diacylglycerol biosynthesis; CDP-diacylglycerol from sn-glycerol 3-phosphate: step 3/3.</text>
</comment>
<dbReference type="GO" id="GO:0016779">
    <property type="term" value="F:nucleotidyltransferase activity"/>
    <property type="evidence" value="ECO:0007669"/>
    <property type="project" value="UniProtKB-KW"/>
</dbReference>
<keyword evidence="14" id="KW-0443">Lipid metabolism</keyword>
<evidence type="ECO:0000256" key="4">
    <source>
        <dbReference type="ARBA" id="ARBA00005189"/>
    </source>
</evidence>
<dbReference type="PANTHER" id="PTHR46382:SF1">
    <property type="entry name" value="PHOSPHATIDATE CYTIDYLYLTRANSFERASE"/>
    <property type="match status" value="1"/>
</dbReference>
<evidence type="ECO:0000256" key="20">
    <source>
        <dbReference type="SAM" id="Phobius"/>
    </source>
</evidence>
<feature type="transmembrane region" description="Helical" evidence="20">
    <location>
        <begin position="188"/>
        <end position="207"/>
    </location>
</feature>
<accession>A0ABT2H004</accession>
<feature type="transmembrane region" description="Helical" evidence="20">
    <location>
        <begin position="50"/>
        <end position="68"/>
    </location>
</feature>
<keyword evidence="12 18" id="KW-0548">Nucleotidyltransferase</keyword>
<evidence type="ECO:0000256" key="17">
    <source>
        <dbReference type="ARBA" id="ARBA00023264"/>
    </source>
</evidence>
<evidence type="ECO:0000256" key="14">
    <source>
        <dbReference type="ARBA" id="ARBA00023098"/>
    </source>
</evidence>
<feature type="transmembrane region" description="Helical" evidence="20">
    <location>
        <begin position="228"/>
        <end position="246"/>
    </location>
</feature>
<comment type="pathway">
    <text evidence="4">Lipid metabolism.</text>
</comment>
<evidence type="ECO:0000313" key="22">
    <source>
        <dbReference type="Proteomes" id="UP001165586"/>
    </source>
</evidence>
<dbReference type="PROSITE" id="PS01315">
    <property type="entry name" value="CDS"/>
    <property type="match status" value="1"/>
</dbReference>
<evidence type="ECO:0000256" key="3">
    <source>
        <dbReference type="ARBA" id="ARBA00005119"/>
    </source>
</evidence>
<feature type="transmembrane region" description="Helical" evidence="20">
    <location>
        <begin position="126"/>
        <end position="148"/>
    </location>
</feature>
<evidence type="ECO:0000256" key="2">
    <source>
        <dbReference type="ARBA" id="ARBA00004651"/>
    </source>
</evidence>
<dbReference type="EMBL" id="JANLCJ010000001">
    <property type="protein sequence ID" value="MCS5733032.1"/>
    <property type="molecule type" value="Genomic_DNA"/>
</dbReference>
<evidence type="ECO:0000256" key="15">
    <source>
        <dbReference type="ARBA" id="ARBA00023136"/>
    </source>
</evidence>
<reference evidence="21" key="1">
    <citation type="submission" date="2022-08" db="EMBL/GenBank/DDBJ databases">
        <authorList>
            <person name="Deng Y."/>
            <person name="Han X.-F."/>
            <person name="Zhang Y.-Q."/>
        </authorList>
    </citation>
    <scope>NUCLEOTIDE SEQUENCE</scope>
    <source>
        <strain evidence="21">CPCC 203386</strain>
    </source>
</reference>
<evidence type="ECO:0000256" key="8">
    <source>
        <dbReference type="ARBA" id="ARBA00022475"/>
    </source>
</evidence>
<keyword evidence="22" id="KW-1185">Reference proteome</keyword>
<feature type="transmembrane region" description="Helical" evidence="20">
    <location>
        <begin position="101"/>
        <end position="120"/>
    </location>
</feature>
<evidence type="ECO:0000256" key="19">
    <source>
        <dbReference type="SAM" id="MobiDB-lite"/>
    </source>
</evidence>
<dbReference type="PANTHER" id="PTHR46382">
    <property type="entry name" value="PHOSPHATIDATE CYTIDYLYLTRANSFERASE"/>
    <property type="match status" value="1"/>
</dbReference>
<evidence type="ECO:0000256" key="11">
    <source>
        <dbReference type="ARBA" id="ARBA00022692"/>
    </source>
</evidence>
<dbReference type="Proteomes" id="UP001165586">
    <property type="component" value="Unassembled WGS sequence"/>
</dbReference>
<comment type="similarity">
    <text evidence="5 18">Belongs to the CDS family.</text>
</comment>
<dbReference type="RefSeq" id="WP_259537775.1">
    <property type="nucleotide sequence ID" value="NZ_JANLCJ010000001.1"/>
</dbReference>
<keyword evidence="11 18" id="KW-0812">Transmembrane</keyword>
<evidence type="ECO:0000256" key="18">
    <source>
        <dbReference type="RuleBase" id="RU003938"/>
    </source>
</evidence>
<evidence type="ECO:0000256" key="7">
    <source>
        <dbReference type="ARBA" id="ARBA00019373"/>
    </source>
</evidence>
<feature type="transmembrane region" description="Helical" evidence="20">
    <location>
        <begin position="160"/>
        <end position="182"/>
    </location>
</feature>
<evidence type="ECO:0000256" key="1">
    <source>
        <dbReference type="ARBA" id="ARBA00001698"/>
    </source>
</evidence>
<comment type="subcellular location">
    <subcellularLocation>
        <location evidence="2">Cell membrane</location>
        <topology evidence="2">Multi-pass membrane protein</topology>
    </subcellularLocation>
</comment>
<name>A0ABT2H004_9MICO</name>
<dbReference type="InterPro" id="IPR000374">
    <property type="entry name" value="PC_trans"/>
</dbReference>
<keyword evidence="17" id="KW-1208">Phospholipid metabolism</keyword>
<evidence type="ECO:0000256" key="9">
    <source>
        <dbReference type="ARBA" id="ARBA00022516"/>
    </source>
</evidence>
<evidence type="ECO:0000256" key="10">
    <source>
        <dbReference type="ARBA" id="ARBA00022679"/>
    </source>
</evidence>
<gene>
    <name evidence="21" type="ORF">N1032_04660</name>
</gene>
<feature type="transmembrane region" description="Helical" evidence="20">
    <location>
        <begin position="74"/>
        <end position="94"/>
    </location>
</feature>
<sequence>MSHEPGPSRTPPTRRPRSLSRADIQAQVKARKEQFDEANERITARSGRNLISAIAIGLVLAAVMVLSLVFFKWIFMILAAVLVAFATLELATALRHASIHVPRIPTMIAGVALVPASYFWGAEGQWLVFVGGVVFVALWRLVEVAFLPPRPDAAGLVRDLAASTFVQVYVSFLGSVAVLLLAQEGGQWWVLAFIVVVVLTDVGAYASGLNFGKHPMAPTISPKKTWEGLAGAALVALIGGVLLAIFMLQQPWWFGLILGAVIVTTATVGDLSESLLKRDIGIKDMSSWLPGHGGFLDRLDSILPSAAAAYVLWVVFAS</sequence>
<keyword evidence="15 20" id="KW-0472">Membrane</keyword>
<protein>
    <recommendedName>
        <fullName evidence="7 18">Phosphatidate cytidylyltransferase</fullName>
        <ecNumber evidence="6 18">2.7.7.41</ecNumber>
    </recommendedName>
</protein>
<keyword evidence="13 20" id="KW-1133">Transmembrane helix</keyword>
<keyword evidence="10 18" id="KW-0808">Transferase</keyword>
<evidence type="ECO:0000313" key="21">
    <source>
        <dbReference type="EMBL" id="MCS5733032.1"/>
    </source>
</evidence>
<evidence type="ECO:0000256" key="5">
    <source>
        <dbReference type="ARBA" id="ARBA00010185"/>
    </source>
</evidence>
<evidence type="ECO:0000256" key="12">
    <source>
        <dbReference type="ARBA" id="ARBA00022695"/>
    </source>
</evidence>
<organism evidence="21 22">
    <name type="scientific">Herbiconiux daphne</name>
    <dbReference type="NCBI Taxonomy" id="2970914"/>
    <lineage>
        <taxon>Bacteria</taxon>
        <taxon>Bacillati</taxon>
        <taxon>Actinomycetota</taxon>
        <taxon>Actinomycetes</taxon>
        <taxon>Micrococcales</taxon>
        <taxon>Microbacteriaceae</taxon>
        <taxon>Herbiconiux</taxon>
    </lineage>
</organism>
<evidence type="ECO:0000256" key="6">
    <source>
        <dbReference type="ARBA" id="ARBA00012487"/>
    </source>
</evidence>